<comment type="caution">
    <text evidence="3">The sequence shown here is derived from an EMBL/GenBank/DDBJ whole genome shotgun (WGS) entry which is preliminary data.</text>
</comment>
<dbReference type="Pfam" id="PF26639">
    <property type="entry name" value="Het-6_barrel"/>
    <property type="match status" value="1"/>
</dbReference>
<feature type="transmembrane region" description="Helical" evidence="1">
    <location>
        <begin position="332"/>
        <end position="351"/>
    </location>
</feature>
<dbReference type="Pfam" id="PF06985">
    <property type="entry name" value="HET"/>
    <property type="match status" value="1"/>
</dbReference>
<keyword evidence="1" id="KW-0812">Transmembrane</keyword>
<protein>
    <recommendedName>
        <fullName evidence="2">Heterokaryon incompatibility domain-containing protein</fullName>
    </recommendedName>
</protein>
<dbReference type="InterPro" id="IPR010730">
    <property type="entry name" value="HET"/>
</dbReference>
<feature type="transmembrane region" description="Helical" evidence="1">
    <location>
        <begin position="412"/>
        <end position="432"/>
    </location>
</feature>
<organism evidence="3 4">
    <name type="scientific">Coleophoma crateriformis</name>
    <dbReference type="NCBI Taxonomy" id="565419"/>
    <lineage>
        <taxon>Eukaryota</taxon>
        <taxon>Fungi</taxon>
        <taxon>Dikarya</taxon>
        <taxon>Ascomycota</taxon>
        <taxon>Pezizomycotina</taxon>
        <taxon>Leotiomycetes</taxon>
        <taxon>Helotiales</taxon>
        <taxon>Dermateaceae</taxon>
        <taxon>Coleophoma</taxon>
    </lineage>
</organism>
<proteinExistence type="predicted"/>
<name>A0A3D8QBI1_9HELO</name>
<keyword evidence="4" id="KW-1185">Reference proteome</keyword>
<dbReference type="AlphaFoldDB" id="A0A3D8QBI1"/>
<evidence type="ECO:0000313" key="3">
    <source>
        <dbReference type="EMBL" id="RDW59215.1"/>
    </source>
</evidence>
<sequence>MSPAATYKYTKLDEKSSSIRLLKLKPALHEDDEIRCSLEQVEIASAGPYEALSYVWGDARVSTRKSIILEGYSFSVTVNLWHALRNLRPKANGTAKATSVKARTLWVDAICINQDLISERNSQVQMMRTIYHHAARVVIFLSGIEARLDVLEGHALIRKIHESVIHRSPTLASRKRPYSLRTQVRRANVLLSELPSLQSPAWDQLALLFSQSWFNRVWVIQEVSEASLAVIVYGGLSLDWFVVEIVAQWVLLGEVPELQSKFTSRGITNAIFMGEKEFKLMPGDNVLELFHRVRDFQATDPRDKVFAMLTHPVERVLSIAHVVKSRSAACAFLAWVSVIVPLMAVSGRYPGMKTVYTTMSLLLMSIYLRPNVQSAALAFAGWASTIILLTAISSDIPPNTSLVYSTFKISVFSIVFWPGILCILLAVFGVVMEDVFSSMVSISTFRRETVGQLLGIQVDYALSIEELYDALNKAAIGHYRDLRSLSYVFHGPDLSDSDERTSWTPQWNQGTTRIMNFASWNFYRQPYKANADAPDSLKLIEHVGQFLTLQGLQIDTIISPISELFTPVDFIKSQRGTSATLNKIMDSPDQDLDLQQYHPTGESLCSALLRTLTADRDRNSNRTSRATFKSPFLLHGMQSTALWPPLYNRAAVNACVNRKFFRTSGGYMGLGPQAMRAGDILVVFFGAGVPFVLRRVAELKPDDGKMKDGSSWRLVGQAYIHGLMDGEGVTMWKAGELSETKFVLR</sequence>
<dbReference type="Proteomes" id="UP000256328">
    <property type="component" value="Unassembled WGS sequence"/>
</dbReference>
<dbReference type="EMBL" id="PDLN01000020">
    <property type="protein sequence ID" value="RDW59215.1"/>
    <property type="molecule type" value="Genomic_DNA"/>
</dbReference>
<accession>A0A3D8QBI1</accession>
<keyword evidence="1" id="KW-1133">Transmembrane helix</keyword>
<evidence type="ECO:0000313" key="4">
    <source>
        <dbReference type="Proteomes" id="UP000256328"/>
    </source>
</evidence>
<reference evidence="3 4" key="1">
    <citation type="journal article" date="2018" name="IMA Fungus">
        <title>IMA Genome-F 9: Draft genome sequence of Annulohypoxylon stygium, Aspergillus mulundensis, Berkeleyomyces basicola (syn. Thielaviopsis basicola), Ceratocystis smalleyi, two Cercospora beticola strains, Coleophoma cylindrospora, Fusarium fracticaudum, Phialophora cf. hyalina, and Morchella septimelata.</title>
        <authorList>
            <person name="Wingfield B.D."/>
            <person name="Bills G.F."/>
            <person name="Dong Y."/>
            <person name="Huang W."/>
            <person name="Nel W.J."/>
            <person name="Swalarsk-Parry B.S."/>
            <person name="Vaghefi N."/>
            <person name="Wilken P.M."/>
            <person name="An Z."/>
            <person name="de Beer Z.W."/>
            <person name="De Vos L."/>
            <person name="Chen L."/>
            <person name="Duong T.A."/>
            <person name="Gao Y."/>
            <person name="Hammerbacher A."/>
            <person name="Kikkert J.R."/>
            <person name="Li Y."/>
            <person name="Li H."/>
            <person name="Li K."/>
            <person name="Li Q."/>
            <person name="Liu X."/>
            <person name="Ma X."/>
            <person name="Naidoo K."/>
            <person name="Pethybridge S.J."/>
            <person name="Sun J."/>
            <person name="Steenkamp E.T."/>
            <person name="van der Nest M.A."/>
            <person name="van Wyk S."/>
            <person name="Wingfield M.J."/>
            <person name="Xiong C."/>
            <person name="Yue Q."/>
            <person name="Zhang X."/>
        </authorList>
    </citation>
    <scope>NUCLEOTIDE SEQUENCE [LARGE SCALE GENOMIC DNA]</scope>
    <source>
        <strain evidence="3 4">BP5796</strain>
    </source>
</reference>
<keyword evidence="1" id="KW-0472">Membrane</keyword>
<evidence type="ECO:0000259" key="2">
    <source>
        <dbReference type="Pfam" id="PF06985"/>
    </source>
</evidence>
<dbReference type="InterPro" id="IPR052895">
    <property type="entry name" value="HetReg/Transcr_Mod"/>
</dbReference>
<gene>
    <name evidence="3" type="ORF">BP5796_12139</name>
</gene>
<evidence type="ECO:0000256" key="1">
    <source>
        <dbReference type="SAM" id="Phobius"/>
    </source>
</evidence>
<dbReference type="PANTHER" id="PTHR24148:SF73">
    <property type="entry name" value="HET DOMAIN PROTEIN (AFU_ORTHOLOGUE AFUA_8G01020)"/>
    <property type="match status" value="1"/>
</dbReference>
<feature type="domain" description="Heterokaryon incompatibility" evidence="2">
    <location>
        <begin position="49"/>
        <end position="222"/>
    </location>
</feature>
<feature type="transmembrane region" description="Helical" evidence="1">
    <location>
        <begin position="372"/>
        <end position="392"/>
    </location>
</feature>
<dbReference type="OrthoDB" id="2288928at2759"/>
<dbReference type="PANTHER" id="PTHR24148">
    <property type="entry name" value="ANKYRIN REPEAT DOMAIN-CONTAINING PROTEIN 39 HOMOLOG-RELATED"/>
    <property type="match status" value="1"/>
</dbReference>